<dbReference type="EMBL" id="ML004432">
    <property type="protein sequence ID" value="RKP32335.1"/>
    <property type="molecule type" value="Genomic_DNA"/>
</dbReference>
<dbReference type="GO" id="GO:0006869">
    <property type="term" value="P:lipid transport"/>
    <property type="evidence" value="ECO:0007669"/>
    <property type="project" value="UniProtKB-KW"/>
</dbReference>
<keyword evidence="5" id="KW-0445">Lipid transport</keyword>
<evidence type="ECO:0000256" key="8">
    <source>
        <dbReference type="ARBA" id="ARBA00041117"/>
    </source>
</evidence>
<name>A0A4P9ZH63_9ASCO</name>
<comment type="function">
    <text evidence="7">Catalyzes the ATP-dependent translocation of sphingoid long-chain bases (LCBs) from the cytoplasmic site toward the extracytoplasmic side of the membrane (flip-flop). Involved in the establishment of the functional lipid asymmetry of the plasma membrane. Regulates intracellular levels of LCBs, sphingolipid precursors that are growth inhibitory at increased levels.</text>
</comment>
<keyword evidence="3 9" id="KW-0812">Transmembrane</keyword>
<evidence type="ECO:0000256" key="7">
    <source>
        <dbReference type="ARBA" id="ARBA00037472"/>
    </source>
</evidence>
<dbReference type="PANTHER" id="PTHR31465:SF9">
    <property type="entry name" value="SPHINGOID LONG-CHAIN BASE TRANSPORTER RSB1"/>
    <property type="match status" value="1"/>
</dbReference>
<evidence type="ECO:0000256" key="1">
    <source>
        <dbReference type="ARBA" id="ARBA00004651"/>
    </source>
</evidence>
<keyword evidence="5" id="KW-0813">Transport</keyword>
<sequence length="143" mass="15871">MAGVYYLLAQLMVINGRKFSIIRPLWYSYIFIFCDACSLVIQAAGGGLVTIKLQELESTQTGTIIMTVEVAFQVLITCVILAFILDSYLAEPSEGLSLENSLKMEEKESDYPFSTEERKLTEDSLYWSSENSTASFEAPVAGP</sequence>
<dbReference type="Pfam" id="PF04479">
    <property type="entry name" value="RTA1"/>
    <property type="match status" value="1"/>
</dbReference>
<reference evidence="11" key="1">
    <citation type="journal article" date="2018" name="Nat. Microbiol.">
        <title>Leveraging single-cell genomics to expand the fungal tree of life.</title>
        <authorList>
            <person name="Ahrendt S.R."/>
            <person name="Quandt C.A."/>
            <person name="Ciobanu D."/>
            <person name="Clum A."/>
            <person name="Salamov A."/>
            <person name="Andreopoulos B."/>
            <person name="Cheng J.F."/>
            <person name="Woyke T."/>
            <person name="Pelin A."/>
            <person name="Henrissat B."/>
            <person name="Reynolds N.K."/>
            <person name="Benny G.L."/>
            <person name="Smith M.E."/>
            <person name="James T.Y."/>
            <person name="Grigoriev I.V."/>
        </authorList>
    </citation>
    <scope>NUCLEOTIDE SEQUENCE [LARGE SCALE GENOMIC DNA]</scope>
    <source>
        <strain evidence="11">Baker2002</strain>
    </source>
</reference>
<evidence type="ECO:0000256" key="4">
    <source>
        <dbReference type="ARBA" id="ARBA00022989"/>
    </source>
</evidence>
<comment type="similarity">
    <text evidence="2">Belongs to the lipid-translocating exporter (LTE) (TC 9.A.26.1) family.</text>
</comment>
<organism evidence="10 11">
    <name type="scientific">Metschnikowia bicuspidata</name>
    <dbReference type="NCBI Taxonomy" id="27322"/>
    <lineage>
        <taxon>Eukaryota</taxon>
        <taxon>Fungi</taxon>
        <taxon>Dikarya</taxon>
        <taxon>Ascomycota</taxon>
        <taxon>Saccharomycotina</taxon>
        <taxon>Pichiomycetes</taxon>
        <taxon>Metschnikowiaceae</taxon>
        <taxon>Metschnikowia</taxon>
    </lineage>
</organism>
<dbReference type="InterPro" id="IPR007568">
    <property type="entry name" value="RTA1"/>
</dbReference>
<dbReference type="AlphaFoldDB" id="A0A4P9ZH63"/>
<comment type="subcellular location">
    <subcellularLocation>
        <location evidence="1">Cell membrane</location>
        <topology evidence="1">Multi-pass membrane protein</topology>
    </subcellularLocation>
</comment>
<protein>
    <recommendedName>
        <fullName evidence="8">Sphingoid long-chain base transporter RSB1</fullName>
    </recommendedName>
</protein>
<feature type="transmembrane region" description="Helical" evidence="9">
    <location>
        <begin position="26"/>
        <end position="51"/>
    </location>
</feature>
<keyword evidence="6 9" id="KW-0472">Membrane</keyword>
<feature type="transmembrane region" description="Helical" evidence="9">
    <location>
        <begin position="63"/>
        <end position="85"/>
    </location>
</feature>
<dbReference type="PANTHER" id="PTHR31465">
    <property type="entry name" value="PROTEIN RTA1-RELATED"/>
    <property type="match status" value="1"/>
</dbReference>
<evidence type="ECO:0000313" key="10">
    <source>
        <dbReference type="EMBL" id="RKP32335.1"/>
    </source>
</evidence>
<evidence type="ECO:0000256" key="9">
    <source>
        <dbReference type="SAM" id="Phobius"/>
    </source>
</evidence>
<dbReference type="GO" id="GO:0005886">
    <property type="term" value="C:plasma membrane"/>
    <property type="evidence" value="ECO:0007669"/>
    <property type="project" value="UniProtKB-SubCell"/>
</dbReference>
<proteinExistence type="inferred from homology"/>
<evidence type="ECO:0000256" key="2">
    <source>
        <dbReference type="ARBA" id="ARBA00009969"/>
    </source>
</evidence>
<dbReference type="GO" id="GO:0000324">
    <property type="term" value="C:fungal-type vacuole"/>
    <property type="evidence" value="ECO:0007669"/>
    <property type="project" value="TreeGrafter"/>
</dbReference>
<evidence type="ECO:0000256" key="6">
    <source>
        <dbReference type="ARBA" id="ARBA00023136"/>
    </source>
</evidence>
<dbReference type="OrthoDB" id="3358017at2759"/>
<keyword evidence="11" id="KW-1185">Reference proteome</keyword>
<accession>A0A4P9ZH63</accession>
<dbReference type="Proteomes" id="UP000268321">
    <property type="component" value="Unassembled WGS sequence"/>
</dbReference>
<gene>
    <name evidence="10" type="ORF">METBISCDRAFT_21603</name>
</gene>
<evidence type="ECO:0000256" key="5">
    <source>
        <dbReference type="ARBA" id="ARBA00023055"/>
    </source>
</evidence>
<evidence type="ECO:0000256" key="3">
    <source>
        <dbReference type="ARBA" id="ARBA00022692"/>
    </source>
</evidence>
<evidence type="ECO:0000313" key="11">
    <source>
        <dbReference type="Proteomes" id="UP000268321"/>
    </source>
</evidence>
<keyword evidence="4 9" id="KW-1133">Transmembrane helix</keyword>